<dbReference type="Gene3D" id="2.60.120.560">
    <property type="entry name" value="Exo-inulinase, domain 1"/>
    <property type="match status" value="1"/>
</dbReference>
<dbReference type="Gene3D" id="2.115.10.20">
    <property type="entry name" value="Glycosyl hydrolase domain, family 43"/>
    <property type="match status" value="1"/>
</dbReference>
<dbReference type="InterPro" id="IPR051214">
    <property type="entry name" value="GH32_Enzymes"/>
</dbReference>
<dbReference type="PANTHER" id="PTHR43101:SF1">
    <property type="entry name" value="BETA-FRUCTOSIDASE"/>
    <property type="match status" value="1"/>
</dbReference>
<evidence type="ECO:0000259" key="6">
    <source>
        <dbReference type="Pfam" id="PF00251"/>
    </source>
</evidence>
<evidence type="ECO:0000256" key="3">
    <source>
        <dbReference type="ARBA" id="ARBA00022801"/>
    </source>
</evidence>
<dbReference type="EMBL" id="BSRI01000002">
    <property type="protein sequence ID" value="GLV60242.1"/>
    <property type="molecule type" value="Genomic_DNA"/>
</dbReference>
<keyword evidence="9" id="KW-1185">Reference proteome</keyword>
<comment type="similarity">
    <text evidence="1 5">Belongs to the glycosyl hydrolase 32 family.</text>
</comment>
<keyword evidence="3 5" id="KW-0378">Hydrolase</keyword>
<dbReference type="InterPro" id="IPR013320">
    <property type="entry name" value="ConA-like_dom_sf"/>
</dbReference>
<feature type="domain" description="Glycosyl hydrolase family 32 N-terminal" evidence="6">
    <location>
        <begin position="15"/>
        <end position="305"/>
    </location>
</feature>
<dbReference type="InterPro" id="IPR013148">
    <property type="entry name" value="Glyco_hydro_32_N"/>
</dbReference>
<dbReference type="GO" id="GO:0016787">
    <property type="term" value="F:hydrolase activity"/>
    <property type="evidence" value="ECO:0007669"/>
    <property type="project" value="UniProtKB-KW"/>
</dbReference>
<dbReference type="Proteomes" id="UP001344906">
    <property type="component" value="Unassembled WGS sequence"/>
</dbReference>
<proteinExistence type="inferred from homology"/>
<dbReference type="SUPFAM" id="SSF75005">
    <property type="entry name" value="Arabinanase/levansucrase/invertase"/>
    <property type="match status" value="1"/>
</dbReference>
<evidence type="ECO:0000256" key="4">
    <source>
        <dbReference type="ARBA" id="ARBA00023295"/>
    </source>
</evidence>
<dbReference type="PANTHER" id="PTHR43101">
    <property type="entry name" value="BETA-FRUCTOSIDASE"/>
    <property type="match status" value="1"/>
</dbReference>
<evidence type="ECO:0000256" key="1">
    <source>
        <dbReference type="ARBA" id="ARBA00009902"/>
    </source>
</evidence>
<sequence>MQIKHLTDHHRTAYHFQAPSNWMNDPNGLVQWKGNYHLFYQYHPHGPLFGKIHWGHAMSADLLHWTHLPIALSPTDGGPDEDGCWSGCMVNNQGTATIVYSGNAHGRQLPCVATSQDEDLRTWHKYAGNPVVADWPAELDIVEFRDHCVWQEGEMWYQVIGSGFKGVGGAALLYRSPDLLQWEYLQPLCVGNKDESGIMWECPDFFPLGDKHVLTVSSIPDGLVYYFIGTYQNATFTPESQGLLDGGKHFYAPQSIRDDQGRRLMFGWLREGRDDTDLLQAGWAGAMSLPRILSLQSGDTLAIEPAPEIEQLRLRRRTVEPRSITDQQTVVEQLFTNALEITLDIDSHTATGCGLVLRDSAYPEESISISLRETGLSIEANNGRTRQEPEQYPLAPGRHTLRIFLDGSVLEVFIDARACLTERFYHSAPRRLSLDLFARDGEAILHQLDVWEMATIWQ</sequence>
<dbReference type="SUPFAM" id="SSF49899">
    <property type="entry name" value="Concanavalin A-like lectins/glucanases"/>
    <property type="match status" value="1"/>
</dbReference>
<reference evidence="8 9" key="1">
    <citation type="submission" date="2023-02" db="EMBL/GenBank/DDBJ databases">
        <title>Dictyobacter halimunensis sp. nov., a new member of the class Ktedonobacteria from forest soil in a geothermal area.</title>
        <authorList>
            <person name="Rachmania M.K."/>
            <person name="Ningsih F."/>
            <person name="Sakai Y."/>
            <person name="Yabe S."/>
            <person name="Yokota A."/>
            <person name="Sjamsuridzal W."/>
        </authorList>
    </citation>
    <scope>NUCLEOTIDE SEQUENCE [LARGE SCALE GENOMIC DNA]</scope>
    <source>
        <strain evidence="8 9">S3.2.2.5</strain>
    </source>
</reference>
<dbReference type="SMART" id="SM00640">
    <property type="entry name" value="Glyco_32"/>
    <property type="match status" value="1"/>
</dbReference>
<accession>A0ABQ6G339</accession>
<gene>
    <name evidence="8" type="ORF">KDH_70620</name>
</gene>
<dbReference type="Pfam" id="PF00251">
    <property type="entry name" value="Glyco_hydro_32N"/>
    <property type="match status" value="1"/>
</dbReference>
<dbReference type="Pfam" id="PF08244">
    <property type="entry name" value="Glyco_hydro_32C"/>
    <property type="match status" value="1"/>
</dbReference>
<dbReference type="CDD" id="cd08996">
    <property type="entry name" value="GH32_FFase"/>
    <property type="match status" value="1"/>
</dbReference>
<feature type="domain" description="Glycosyl hydrolase family 32 C-terminal" evidence="7">
    <location>
        <begin position="310"/>
        <end position="452"/>
    </location>
</feature>
<dbReference type="InterPro" id="IPR001362">
    <property type="entry name" value="Glyco_hydro_32"/>
</dbReference>
<evidence type="ECO:0000313" key="9">
    <source>
        <dbReference type="Proteomes" id="UP001344906"/>
    </source>
</evidence>
<keyword evidence="4 5" id="KW-0326">Glycosidase</keyword>
<evidence type="ECO:0000256" key="5">
    <source>
        <dbReference type="RuleBase" id="RU362110"/>
    </source>
</evidence>
<evidence type="ECO:0000256" key="2">
    <source>
        <dbReference type="ARBA" id="ARBA00012758"/>
    </source>
</evidence>
<protein>
    <recommendedName>
        <fullName evidence="2">beta-fructofuranosidase</fullName>
        <ecNumber evidence="2">3.2.1.26</ecNumber>
    </recommendedName>
</protein>
<dbReference type="InterPro" id="IPR013189">
    <property type="entry name" value="Glyco_hydro_32_C"/>
</dbReference>
<comment type="caution">
    <text evidence="8">The sequence shown here is derived from an EMBL/GenBank/DDBJ whole genome shotgun (WGS) entry which is preliminary data.</text>
</comment>
<dbReference type="EC" id="3.2.1.26" evidence="2"/>
<name>A0ABQ6G339_9CHLR</name>
<dbReference type="RefSeq" id="WP_338257258.1">
    <property type="nucleotide sequence ID" value="NZ_BSRI01000002.1"/>
</dbReference>
<organism evidence="8 9">
    <name type="scientific">Dictyobacter halimunensis</name>
    <dbReference type="NCBI Taxonomy" id="3026934"/>
    <lineage>
        <taxon>Bacteria</taxon>
        <taxon>Bacillati</taxon>
        <taxon>Chloroflexota</taxon>
        <taxon>Ktedonobacteria</taxon>
        <taxon>Ktedonobacterales</taxon>
        <taxon>Dictyobacteraceae</taxon>
        <taxon>Dictyobacter</taxon>
    </lineage>
</organism>
<evidence type="ECO:0000313" key="8">
    <source>
        <dbReference type="EMBL" id="GLV60242.1"/>
    </source>
</evidence>
<evidence type="ECO:0000259" key="7">
    <source>
        <dbReference type="Pfam" id="PF08244"/>
    </source>
</evidence>
<dbReference type="InterPro" id="IPR023296">
    <property type="entry name" value="Glyco_hydro_beta-prop_sf"/>
</dbReference>